<reference evidence="2 3" key="1">
    <citation type="submission" date="2022-11" db="EMBL/GenBank/DDBJ databases">
        <title>Minimal conservation of predation-associated metabolite biosynthetic gene clusters underscores biosynthetic potential of Myxococcota including descriptions for ten novel species: Archangium lansinium sp. nov., Myxococcus landrumus sp. nov., Nannocystis bai.</title>
        <authorList>
            <person name="Ahearne A."/>
            <person name="Stevens C."/>
            <person name="Phillips K."/>
        </authorList>
    </citation>
    <scope>NUCLEOTIDE SEQUENCE [LARGE SCALE GENOMIC DNA]</scope>
    <source>
        <strain evidence="2 3">MIWBW</strain>
    </source>
</reference>
<protein>
    <recommendedName>
        <fullName evidence="4">Outer membrane protein beta-barrel domain-containing protein</fullName>
    </recommendedName>
</protein>
<keyword evidence="3" id="KW-1185">Reference proteome</keyword>
<evidence type="ECO:0000313" key="3">
    <source>
        <dbReference type="Proteomes" id="UP001207654"/>
    </source>
</evidence>
<accession>A0ABT3ZUS5</accession>
<dbReference type="EMBL" id="JAPNKA010000001">
    <property type="protein sequence ID" value="MCY1073061.1"/>
    <property type="molecule type" value="Genomic_DNA"/>
</dbReference>
<sequence>MRWAACAAGVGLALVPMTGSAQAQEELEEVQEARRTLLMAMPGTPVSSIWGLVGQLGIGVEHAVGSYVALVGSVQVSGALQGTESLLPGGSGSSGQTWGVGVDPGVHFYLTGRAPEGLWVGPHLELATYHWTVQNEYLMGRPDVPLSEGDLVTVETRSRTVQYGGSVRVGYTAILAPGLTFQVGAGLTALSSRNTNFGTPRVEGGGAATDVEGQQLLGSGFGPNNIRNWSVSPRMTLGVGWAF</sequence>
<evidence type="ECO:0000256" key="1">
    <source>
        <dbReference type="SAM" id="SignalP"/>
    </source>
</evidence>
<keyword evidence="1" id="KW-0732">Signal</keyword>
<evidence type="ECO:0008006" key="4">
    <source>
        <dbReference type="Google" id="ProtNLM"/>
    </source>
</evidence>
<proteinExistence type="predicted"/>
<comment type="caution">
    <text evidence="2">The sequence shown here is derived from an EMBL/GenBank/DDBJ whole genome shotgun (WGS) entry which is preliminary data.</text>
</comment>
<evidence type="ECO:0000313" key="2">
    <source>
        <dbReference type="EMBL" id="MCY1073061.1"/>
    </source>
</evidence>
<feature type="chain" id="PRO_5045249622" description="Outer membrane protein beta-barrel domain-containing protein" evidence="1">
    <location>
        <begin position="24"/>
        <end position="243"/>
    </location>
</feature>
<dbReference type="RefSeq" id="WP_267532078.1">
    <property type="nucleotide sequence ID" value="NZ_JAPNKA010000001.1"/>
</dbReference>
<organism evidence="2 3">
    <name type="scientific">Archangium lansingense</name>
    <dbReference type="NCBI Taxonomy" id="2995310"/>
    <lineage>
        <taxon>Bacteria</taxon>
        <taxon>Pseudomonadati</taxon>
        <taxon>Myxococcota</taxon>
        <taxon>Myxococcia</taxon>
        <taxon>Myxococcales</taxon>
        <taxon>Cystobacterineae</taxon>
        <taxon>Archangiaceae</taxon>
        <taxon>Archangium</taxon>
    </lineage>
</organism>
<name>A0ABT3ZUS5_9BACT</name>
<dbReference type="Proteomes" id="UP001207654">
    <property type="component" value="Unassembled WGS sequence"/>
</dbReference>
<feature type="signal peptide" evidence="1">
    <location>
        <begin position="1"/>
        <end position="23"/>
    </location>
</feature>
<gene>
    <name evidence="2" type="ORF">OV287_01065</name>
</gene>